<protein>
    <submittedName>
        <fullName evidence="1">Terminase</fullName>
    </submittedName>
</protein>
<accession>A0A4R5CH60</accession>
<proteinExistence type="predicted"/>
<evidence type="ECO:0000313" key="1">
    <source>
        <dbReference type="EMBL" id="TDD97633.1"/>
    </source>
</evidence>
<organism evidence="1 2">
    <name type="scientific">Actinomadura rubrisoli</name>
    <dbReference type="NCBI Taxonomy" id="2530368"/>
    <lineage>
        <taxon>Bacteria</taxon>
        <taxon>Bacillati</taxon>
        <taxon>Actinomycetota</taxon>
        <taxon>Actinomycetes</taxon>
        <taxon>Streptosporangiales</taxon>
        <taxon>Thermomonosporaceae</taxon>
        <taxon>Actinomadura</taxon>
    </lineage>
</organism>
<dbReference type="Proteomes" id="UP000294513">
    <property type="component" value="Unassembled WGS sequence"/>
</dbReference>
<keyword evidence="2" id="KW-1185">Reference proteome</keyword>
<evidence type="ECO:0000313" key="2">
    <source>
        <dbReference type="Proteomes" id="UP000294513"/>
    </source>
</evidence>
<gene>
    <name evidence="1" type="ORF">E1298_00960</name>
</gene>
<comment type="caution">
    <text evidence="1">The sequence shown here is derived from an EMBL/GenBank/DDBJ whole genome shotgun (WGS) entry which is preliminary data.</text>
</comment>
<reference evidence="1 2" key="1">
    <citation type="submission" date="2019-03" db="EMBL/GenBank/DDBJ databases">
        <title>Draft genome sequences of novel Actinobacteria.</title>
        <authorList>
            <person name="Sahin N."/>
            <person name="Ay H."/>
            <person name="Saygin H."/>
        </authorList>
    </citation>
    <scope>NUCLEOTIDE SEQUENCE [LARGE SCALE GENOMIC DNA]</scope>
    <source>
        <strain evidence="1 2">H3C3</strain>
    </source>
</reference>
<dbReference type="RefSeq" id="WP_131888795.1">
    <property type="nucleotide sequence ID" value="NZ_SMKU01000002.1"/>
</dbReference>
<dbReference type="OrthoDB" id="3197057at2"/>
<dbReference type="AlphaFoldDB" id="A0A4R5CH60"/>
<dbReference type="EMBL" id="SMKU01000002">
    <property type="protein sequence ID" value="TDD97633.1"/>
    <property type="molecule type" value="Genomic_DNA"/>
</dbReference>
<sequence>MPWRGPEYPGELPTLGYYALDWFAEMLIVPDGPAAGQPLVFTPEQAQFVLDFYAVDPRFEGPAIRGRALVNARRIRRAVLCRPKGHGKSPLLGALCLLETLGEVVLDGWDADGEPVARPWTSLGFKAKAQIVAVSEDQTTNTWDPLLEMARNGPVYDEYDIEPMETFVNVPRGRIEYTTSSAVSREGFRPVFAAMDQTESWVKSNGGLNLAASIRRNLAKVNGSSVETPNAWVPGLDSVAEKSHQAWQQQVEGRLKGDDGILFDHREAPPDTNPADRDSLMAGLRVAYGDSGDLNGGHVNLERILQDYWDPATDPGEARRFYLNQIAPATDAWSTPQEWAACADPTVVVPDSAEIVLFFDGSKSSDATALIGCDMETGHVFDAGVWEPDPGDLDDQVPVHEVDAAVARAFERWQPVAFFGDVREWESFVHTLWPERYGDRLLVMANPRGRNAGPVAWDMRSRTRDFTLAAETCHTEIEQRQFTHDGSSPVARHVANARRRPNRYGVSVGKESPRSPLKIDAAVCVIGARMVRRIVLTSPEWAKRTKKKTRTGRVYGF</sequence>
<name>A0A4R5CH60_9ACTN</name>